<keyword evidence="6 14" id="KW-0479">Metal-binding</keyword>
<evidence type="ECO:0000256" key="13">
    <source>
        <dbReference type="PROSITE-ProRule" id="PRU00175"/>
    </source>
</evidence>
<dbReference type="AlphaFoldDB" id="A0A9W7LC28"/>
<evidence type="ECO:0000256" key="15">
    <source>
        <dbReference type="SAM" id="Coils"/>
    </source>
</evidence>
<gene>
    <name evidence="18" type="ORF">TrCOL_g3464</name>
</gene>
<dbReference type="GO" id="GO:0033503">
    <property type="term" value="C:HULC complex"/>
    <property type="evidence" value="ECO:0007669"/>
    <property type="project" value="TreeGrafter"/>
</dbReference>
<keyword evidence="10 14" id="KW-0156">Chromatin regulator</keyword>
<dbReference type="PANTHER" id="PTHR23163">
    <property type="entry name" value="RING FINGER PROTEIN-RELATED"/>
    <property type="match status" value="1"/>
</dbReference>
<dbReference type="InterPro" id="IPR013956">
    <property type="entry name" value="E3_ubiquit_lig_Bre1"/>
</dbReference>
<dbReference type="PROSITE" id="PS50089">
    <property type="entry name" value="ZF_RING_2"/>
    <property type="match status" value="1"/>
</dbReference>
<feature type="region of interest" description="Disordered" evidence="16">
    <location>
        <begin position="1"/>
        <end position="32"/>
    </location>
</feature>
<keyword evidence="19" id="KW-1185">Reference proteome</keyword>
<keyword evidence="12 14" id="KW-0539">Nucleus</keyword>
<evidence type="ECO:0000256" key="1">
    <source>
        <dbReference type="ARBA" id="ARBA00000900"/>
    </source>
</evidence>
<dbReference type="InterPro" id="IPR013083">
    <property type="entry name" value="Znf_RING/FYVE/PHD"/>
</dbReference>
<proteinExistence type="inferred from homology"/>
<feature type="region of interest" description="Disordered" evidence="16">
    <location>
        <begin position="260"/>
        <end position="296"/>
    </location>
</feature>
<organism evidence="18 19">
    <name type="scientific">Triparma columacea</name>
    <dbReference type="NCBI Taxonomy" id="722753"/>
    <lineage>
        <taxon>Eukaryota</taxon>
        <taxon>Sar</taxon>
        <taxon>Stramenopiles</taxon>
        <taxon>Ochrophyta</taxon>
        <taxon>Bolidophyceae</taxon>
        <taxon>Parmales</taxon>
        <taxon>Triparmaceae</taxon>
        <taxon>Triparma</taxon>
    </lineage>
</organism>
<sequence length="769" mass="84287">MKRTLKRAQSDQLEAGESKPPSKTARTTPPSVNFDYKSLLDAEIDRSGKEPDGWFLKHMNRGMATEMQKLKRLAAELEEEREARRVDVENSLKSVNDFTASWLGLEVSLSALLGDQEVVESVLKNELKSNGAGVKPSTPLLDKIARTLSTSEAHEAVKLLPQGASTSSDLASAATALSRRSNFVATGVASLLEKTTKSSPVDLTGIAAGIFKFEKMKIQEATIAELSASRDKYRDEAKRSQRKLDKLAAGVPVEEVLRDTEKVAPTDSNGTPAALASTTSSGANSPGPVSSTTNAASVAATPVVPSAQMDEVKKISEHRKVKVEELEGQVTKLQKQLNSAKVAATRGTATVAEHQVKSHPLYSAQSARLAMATSNLQVAEDNFSNLSKKFSEIKGKLNLAEKSLEDLTQASNNQVNELLEETQTKCAGLEATVAKLKFKLNQAVEGGRQALSFKSSMAEMKTLVETLTTQNKKLQKQVDAHGKKAALPPPPNTKSPPSVEELLVENNALRSQLSDSENLMNEIDSLEQERDLLAKTNARLQKQAVDKEDRNNNSMSEMLKFKQLHDQAKDENIALREQIKRAEEVSNAAKAVEMMCKKIEQELKNKTVKAEQLEARLQKDISNEKTERLKAEASLTEAKNATASTDVSSSQMQKRADELVNEVATYKAAKNHLEEQLVCCKAERDRALEQASNSTGSSDKMLELQVKHLKSKITCHVCNDKEKNVILKSCNHMFCSSCITTRLENRDRKCPACGKKFTQKDVTDIWLTG</sequence>
<dbReference type="CDD" id="cd16499">
    <property type="entry name" value="RING-HC_Bre1-like"/>
    <property type="match status" value="1"/>
</dbReference>
<evidence type="ECO:0000256" key="2">
    <source>
        <dbReference type="ARBA" id="ARBA00004123"/>
    </source>
</evidence>
<evidence type="ECO:0000256" key="6">
    <source>
        <dbReference type="ARBA" id="ARBA00022723"/>
    </source>
</evidence>
<dbReference type="GO" id="GO:0006325">
    <property type="term" value="P:chromatin organization"/>
    <property type="evidence" value="ECO:0007669"/>
    <property type="project" value="UniProtKB-KW"/>
</dbReference>
<dbReference type="Proteomes" id="UP001165065">
    <property type="component" value="Unassembled WGS sequence"/>
</dbReference>
<comment type="subcellular location">
    <subcellularLocation>
        <location evidence="2 14">Nucleus</location>
    </subcellularLocation>
</comment>
<evidence type="ECO:0000256" key="10">
    <source>
        <dbReference type="ARBA" id="ARBA00022853"/>
    </source>
</evidence>
<dbReference type="GO" id="GO:0005634">
    <property type="term" value="C:nucleus"/>
    <property type="evidence" value="ECO:0007669"/>
    <property type="project" value="UniProtKB-SubCell"/>
</dbReference>
<comment type="caution">
    <text evidence="18">The sequence shown here is derived from an EMBL/GenBank/DDBJ whole genome shotgun (WGS) entry which is preliminary data.</text>
</comment>
<feature type="domain" description="RING-type" evidence="17">
    <location>
        <begin position="715"/>
        <end position="753"/>
    </location>
</feature>
<feature type="compositionally biased region" description="Polar residues" evidence="16">
    <location>
        <begin position="266"/>
        <end position="284"/>
    </location>
</feature>
<feature type="region of interest" description="Disordered" evidence="16">
    <location>
        <begin position="627"/>
        <end position="653"/>
    </location>
</feature>
<evidence type="ECO:0000313" key="19">
    <source>
        <dbReference type="Proteomes" id="UP001165065"/>
    </source>
</evidence>
<reference evidence="19" key="1">
    <citation type="journal article" date="2023" name="Commun. Biol.">
        <title>Genome analysis of Parmales, the sister group of diatoms, reveals the evolutionary specialization of diatoms from phago-mixotrophs to photoautotrophs.</title>
        <authorList>
            <person name="Ban H."/>
            <person name="Sato S."/>
            <person name="Yoshikawa S."/>
            <person name="Yamada K."/>
            <person name="Nakamura Y."/>
            <person name="Ichinomiya M."/>
            <person name="Sato N."/>
            <person name="Blanc-Mathieu R."/>
            <person name="Endo H."/>
            <person name="Kuwata A."/>
            <person name="Ogata H."/>
        </authorList>
    </citation>
    <scope>NUCLEOTIDE SEQUENCE [LARGE SCALE GENOMIC DNA]</scope>
</reference>
<keyword evidence="7 13" id="KW-0863">Zinc-finger</keyword>
<dbReference type="OrthoDB" id="10266039at2759"/>
<comment type="similarity">
    <text evidence="4 14">Belongs to the BRE1 family.</text>
</comment>
<feature type="region of interest" description="Disordered" evidence="16">
    <location>
        <begin position="472"/>
        <end position="498"/>
    </location>
</feature>
<keyword evidence="11 14" id="KW-0175">Coiled coil</keyword>
<comment type="catalytic activity">
    <reaction evidence="1 14">
        <text>S-ubiquitinyl-[E2 ubiquitin-conjugating enzyme]-L-cysteine + [acceptor protein]-L-lysine = [E2 ubiquitin-conjugating enzyme]-L-cysteine + N(6)-ubiquitinyl-[acceptor protein]-L-lysine.</text>
        <dbReference type="EC" id="2.3.2.27"/>
    </reaction>
</comment>
<evidence type="ECO:0000256" key="5">
    <source>
        <dbReference type="ARBA" id="ARBA00022679"/>
    </source>
</evidence>
<accession>A0A9W7LC28</accession>
<dbReference type="InterPro" id="IPR001841">
    <property type="entry name" value="Znf_RING"/>
</dbReference>
<dbReference type="PANTHER" id="PTHR23163:SF0">
    <property type="entry name" value="E3 UBIQUITIN-PROTEIN LIGASE BRE1"/>
    <property type="match status" value="1"/>
</dbReference>
<keyword evidence="8 14" id="KW-0833">Ubl conjugation pathway</keyword>
<evidence type="ECO:0000313" key="18">
    <source>
        <dbReference type="EMBL" id="GMI44202.1"/>
    </source>
</evidence>
<feature type="coiled-coil region" evidence="15">
    <location>
        <begin position="60"/>
        <end position="87"/>
    </location>
</feature>
<keyword evidence="9 14" id="KW-0862">Zinc</keyword>
<feature type="coiled-coil region" evidence="15">
    <location>
        <begin position="216"/>
        <end position="250"/>
    </location>
</feature>
<evidence type="ECO:0000256" key="12">
    <source>
        <dbReference type="ARBA" id="ARBA00023242"/>
    </source>
</evidence>
<dbReference type="InterPro" id="IPR017907">
    <property type="entry name" value="Znf_RING_CS"/>
</dbReference>
<dbReference type="GO" id="GO:0008270">
    <property type="term" value="F:zinc ion binding"/>
    <property type="evidence" value="ECO:0007669"/>
    <property type="project" value="UniProtKB-KW"/>
</dbReference>
<evidence type="ECO:0000256" key="7">
    <source>
        <dbReference type="ARBA" id="ARBA00022771"/>
    </source>
</evidence>
<dbReference type="PROSITE" id="PS00518">
    <property type="entry name" value="ZF_RING_1"/>
    <property type="match status" value="1"/>
</dbReference>
<evidence type="ECO:0000256" key="11">
    <source>
        <dbReference type="ARBA" id="ARBA00023054"/>
    </source>
</evidence>
<evidence type="ECO:0000256" key="8">
    <source>
        <dbReference type="ARBA" id="ARBA00022786"/>
    </source>
</evidence>
<dbReference type="GO" id="GO:0016567">
    <property type="term" value="P:protein ubiquitination"/>
    <property type="evidence" value="ECO:0007669"/>
    <property type="project" value="UniProtKB-UniRule"/>
</dbReference>
<keyword evidence="5 14" id="KW-0808">Transferase</keyword>
<dbReference type="EMBL" id="BRYA01001473">
    <property type="protein sequence ID" value="GMI44202.1"/>
    <property type="molecule type" value="Genomic_DNA"/>
</dbReference>
<evidence type="ECO:0000256" key="16">
    <source>
        <dbReference type="SAM" id="MobiDB-lite"/>
    </source>
</evidence>
<dbReference type="GO" id="GO:0061630">
    <property type="term" value="F:ubiquitin protein ligase activity"/>
    <property type="evidence" value="ECO:0007669"/>
    <property type="project" value="UniProtKB-EC"/>
</dbReference>
<evidence type="ECO:0000259" key="17">
    <source>
        <dbReference type="PROSITE" id="PS50089"/>
    </source>
</evidence>
<dbReference type="Gene3D" id="3.30.40.10">
    <property type="entry name" value="Zinc/RING finger domain, C3HC4 (zinc finger)"/>
    <property type="match status" value="1"/>
</dbReference>
<comment type="pathway">
    <text evidence="3 14">Protein modification; protein ubiquitination.</text>
</comment>
<evidence type="ECO:0000256" key="4">
    <source>
        <dbReference type="ARBA" id="ARBA00005555"/>
    </source>
</evidence>
<evidence type="ECO:0000256" key="9">
    <source>
        <dbReference type="ARBA" id="ARBA00022833"/>
    </source>
</evidence>
<evidence type="ECO:0000256" key="3">
    <source>
        <dbReference type="ARBA" id="ARBA00004906"/>
    </source>
</evidence>
<dbReference type="Pfam" id="PF13920">
    <property type="entry name" value="zf-C3HC4_3"/>
    <property type="match status" value="1"/>
</dbReference>
<name>A0A9W7LC28_9STRA</name>
<dbReference type="EC" id="2.3.2.27" evidence="14"/>
<evidence type="ECO:0000256" key="14">
    <source>
        <dbReference type="RuleBase" id="RU365038"/>
    </source>
</evidence>
<protein>
    <recommendedName>
        <fullName evidence="14">E3 ubiquitin protein ligase</fullName>
        <ecNumber evidence="14">2.3.2.27</ecNumber>
    </recommendedName>
</protein>
<feature type="compositionally biased region" description="Polar residues" evidence="16">
    <location>
        <begin position="637"/>
        <end position="653"/>
    </location>
</feature>
<dbReference type="SMART" id="SM00184">
    <property type="entry name" value="RING"/>
    <property type="match status" value="1"/>
</dbReference>
<dbReference type="SUPFAM" id="SSF57850">
    <property type="entry name" value="RING/U-box"/>
    <property type="match status" value="1"/>
</dbReference>